<feature type="domain" description="DprA winged helix" evidence="3">
    <location>
        <begin position="317"/>
        <end position="362"/>
    </location>
</feature>
<dbReference type="SUPFAM" id="SSF102405">
    <property type="entry name" value="MCP/YpsA-like"/>
    <property type="match status" value="1"/>
</dbReference>
<dbReference type="STRING" id="80852.AWOD_I_2605"/>
<reference evidence="5" key="1">
    <citation type="submission" date="2014-09" db="EMBL/GenBank/DDBJ databases">
        <authorList>
            <person name="Hjerde E."/>
        </authorList>
    </citation>
    <scope>NUCLEOTIDE SEQUENCE [LARGE SCALE GENOMIC DNA]</scope>
    <source>
        <strain evidence="5">06/09/139</strain>
    </source>
</reference>
<dbReference type="Gene3D" id="3.40.50.450">
    <property type="match status" value="1"/>
</dbReference>
<evidence type="ECO:0000259" key="2">
    <source>
        <dbReference type="Pfam" id="PF02481"/>
    </source>
</evidence>
<dbReference type="Proteomes" id="UP000032427">
    <property type="component" value="Chromosome 1"/>
</dbReference>
<name>A0A090IP18_9GAMM</name>
<proteinExistence type="inferred from homology"/>
<dbReference type="Pfam" id="PF17782">
    <property type="entry name" value="WHD_DprA"/>
    <property type="match status" value="1"/>
</dbReference>
<organism evidence="4 5">
    <name type="scientific">Aliivibrio wodanis</name>
    <dbReference type="NCBI Taxonomy" id="80852"/>
    <lineage>
        <taxon>Bacteria</taxon>
        <taxon>Pseudomonadati</taxon>
        <taxon>Pseudomonadota</taxon>
        <taxon>Gammaproteobacteria</taxon>
        <taxon>Vibrionales</taxon>
        <taxon>Vibrionaceae</taxon>
        <taxon>Aliivibrio</taxon>
    </lineage>
</organism>
<dbReference type="Gene3D" id="1.10.10.10">
    <property type="entry name" value="Winged helix-like DNA-binding domain superfamily/Winged helix DNA-binding domain"/>
    <property type="match status" value="1"/>
</dbReference>
<dbReference type="NCBIfam" id="TIGR00732">
    <property type="entry name" value="dprA"/>
    <property type="match status" value="1"/>
</dbReference>
<evidence type="ECO:0000313" key="4">
    <source>
        <dbReference type="EMBL" id="CED72656.1"/>
    </source>
</evidence>
<dbReference type="InterPro" id="IPR003488">
    <property type="entry name" value="DprA"/>
</dbReference>
<dbReference type="GO" id="GO:0009294">
    <property type="term" value="P:DNA-mediated transformation"/>
    <property type="evidence" value="ECO:0007669"/>
    <property type="project" value="InterPro"/>
</dbReference>
<dbReference type="PATRIC" id="fig|80852.17.peg.2695"/>
<evidence type="ECO:0000256" key="1">
    <source>
        <dbReference type="ARBA" id="ARBA00006525"/>
    </source>
</evidence>
<evidence type="ECO:0000313" key="5">
    <source>
        <dbReference type="Proteomes" id="UP000032427"/>
    </source>
</evidence>
<dbReference type="OrthoDB" id="9785707at2"/>
<dbReference type="InterPro" id="IPR057666">
    <property type="entry name" value="DrpA_SLOG"/>
</dbReference>
<keyword evidence="5" id="KW-1185">Reference proteome</keyword>
<sequence>MSTSESHLSAWLTLCFCPRVGGKIMTRLLAVDSPENILQYSSDKLCSLGLSSAQTTYLQEPMNAEVEKCLEWQNESDINIILPLTSALYPKLLSEISAPPPVIFVKGDPLTLSEPQVAIVGSRNASLEALDCAKQFAGAIVQHNYVVTSGLALGVDGYAHHGAIEAKGRTIAVLGSGLDKIYPAKHRTLALRIIEHGALVSEFRPDAPPRADNFPRRNRIISGLSTGVLVVEAAERSGSLITARYANEQGREVFALPGSIQNPTAKGTNGLIKAGAKLVSSPDDIFDEIGALTECAISHQPSLFEQEVITEQLPFPKVFATVGSEATPVDIIAERCQTPVHEIMMQLLELELQGFITAVPGGYIKKRRG</sequence>
<protein>
    <submittedName>
        <fullName evidence="4">Smf protein</fullName>
    </submittedName>
</protein>
<dbReference type="InterPro" id="IPR036388">
    <property type="entry name" value="WH-like_DNA-bd_sf"/>
</dbReference>
<dbReference type="PANTHER" id="PTHR43022">
    <property type="entry name" value="PROTEIN SMF"/>
    <property type="match status" value="1"/>
</dbReference>
<dbReference type="KEGG" id="awd:AWOD_I_2605"/>
<comment type="similarity">
    <text evidence="1">Belongs to the DprA/Smf family.</text>
</comment>
<dbReference type="Pfam" id="PF02481">
    <property type="entry name" value="DNA_processg_A"/>
    <property type="match status" value="1"/>
</dbReference>
<dbReference type="AlphaFoldDB" id="A0A090IP18"/>
<dbReference type="GeneID" id="28542214"/>
<dbReference type="HOGENOM" id="CLU_029601_1_1_6"/>
<dbReference type="InterPro" id="IPR041614">
    <property type="entry name" value="DprA_WH"/>
</dbReference>
<accession>A0A090IP18</accession>
<gene>
    <name evidence="4" type="ORF">AWOD_I_2605</name>
</gene>
<feature type="domain" description="Smf/DprA SLOG" evidence="2">
    <location>
        <begin position="84"/>
        <end position="289"/>
    </location>
</feature>
<dbReference type="PANTHER" id="PTHR43022:SF1">
    <property type="entry name" value="PROTEIN SMF"/>
    <property type="match status" value="1"/>
</dbReference>
<dbReference type="EMBL" id="LN554846">
    <property type="protein sequence ID" value="CED72656.1"/>
    <property type="molecule type" value="Genomic_DNA"/>
</dbReference>
<evidence type="ECO:0000259" key="3">
    <source>
        <dbReference type="Pfam" id="PF17782"/>
    </source>
</evidence>